<dbReference type="VEuPathDB" id="MicrosporidiaDB:DI09_82p20"/>
<organism evidence="1 2">
    <name type="scientific">Mitosporidium daphniae</name>
    <dbReference type="NCBI Taxonomy" id="1485682"/>
    <lineage>
        <taxon>Eukaryota</taxon>
        <taxon>Fungi</taxon>
        <taxon>Fungi incertae sedis</taxon>
        <taxon>Microsporidia</taxon>
        <taxon>Mitosporidium</taxon>
    </lineage>
</organism>
<dbReference type="PROSITE" id="PS51257">
    <property type="entry name" value="PROKAR_LIPOPROTEIN"/>
    <property type="match status" value="1"/>
</dbReference>
<evidence type="ECO:0000313" key="1">
    <source>
        <dbReference type="EMBL" id="KGG50183.1"/>
    </source>
</evidence>
<reference evidence="1 2" key="1">
    <citation type="submission" date="2014-04" db="EMBL/GenBank/DDBJ databases">
        <title>A new species of microsporidia sheds light on the evolution of extreme parasitism.</title>
        <authorList>
            <person name="Haag K.L."/>
            <person name="James T.Y."/>
            <person name="Larsson R."/>
            <person name="Schaer T.M."/>
            <person name="Refardt D."/>
            <person name="Pombert J.-F."/>
            <person name="Ebert D."/>
        </authorList>
    </citation>
    <scope>NUCLEOTIDE SEQUENCE [LARGE SCALE GENOMIC DNA]</scope>
    <source>
        <strain evidence="1 2">UGP3</strain>
        <tissue evidence="1">Spores</tissue>
    </source>
</reference>
<name>A0A098VM84_9MICR</name>
<comment type="caution">
    <text evidence="1">The sequence shown here is derived from an EMBL/GenBank/DDBJ whole genome shotgun (WGS) entry which is preliminary data.</text>
</comment>
<dbReference type="HOGENOM" id="CLU_2758337_0_0_1"/>
<accession>A0A098VM84</accession>
<sequence length="70" mass="7440">MGRWLPLHKNHQVVLSSVLSALSGCQVSTVILINLNWSCHGIGSAIPIAPATLVQQRTTHTSPKIIGSLS</sequence>
<gene>
    <name evidence="1" type="ORF">DI09_82p20</name>
</gene>
<keyword evidence="2" id="KW-1185">Reference proteome</keyword>
<dbReference type="EMBL" id="JMKJ01000593">
    <property type="protein sequence ID" value="KGG50183.1"/>
    <property type="molecule type" value="Genomic_DNA"/>
</dbReference>
<dbReference type="Proteomes" id="UP000029725">
    <property type="component" value="Unassembled WGS sequence"/>
</dbReference>
<dbReference type="AlphaFoldDB" id="A0A098VM84"/>
<dbReference type="GeneID" id="25260925"/>
<dbReference type="RefSeq" id="XP_013236626.1">
    <property type="nucleotide sequence ID" value="XM_013381172.1"/>
</dbReference>
<evidence type="ECO:0000313" key="2">
    <source>
        <dbReference type="Proteomes" id="UP000029725"/>
    </source>
</evidence>
<protein>
    <submittedName>
        <fullName evidence="1">Uncharacterized protein</fullName>
    </submittedName>
</protein>
<proteinExistence type="predicted"/>